<sequence length="1033" mass="112459">MRKLLVALVAILFAHAAAWAQKAITGRVTNEAGEPVSSASVLVKGSTTGATTKDDGTFSLVLPPGAKILEISALDFVSQTISLSSISNYYIKLKGSESQLSEVVVTAGGLTIKKRELGTAATTINSTQITQGKSSNLAASLSGKVAGLQVNAVNGGLNPNYRLVLRGQRSLTGDNQALLVLDNLIVPSSLLGNLNPEDIEDIQVLNGATAAAAYGSDASNGAIVITTKKGKVGKAEIKLSNTTTIEQVNYFPKIQNRFGSGTTPDAVKTYTPYENQQYGPEFDGSLVKIGKPLEDGSIQTVAYSPTNAKKDFWQTGFQNQVDLVLTAGDEKSKYYVSGQYFKQRSTLPDDEYTRISVRANGSRKIYKNFSMEYNTNYISNSYDMTSAPGSVYNEILQTPAHVDLTKYSDWRNDPFANPNGYFNEYYDNPYFTIGNWRQNTKNEYFQGNVQLVYNPFKPVTVTYRVGISSSNAQNKSTAGKFVFTDYTKSISGSSKTDVGGSVSDSRSGSIQLVSELIAEYKKKLGKDFTFSVMGAGYMRENSSKSVGVSASNLVIEGLYNVTNTQNNPGASESNSKTRQYALRAESRLSFRDYIFLHVTARNDWMSVLEKENRSFFYPSVDASFVATEAISALKNISWLTELKIRGAYAYVGNVNLGAYALNTTFPVAAGYPYGGSAAYTVGGGLVAKGLKPEITKGPEVGFDYGLFKNRVTGGFTYYKTNTYNQTLSVQIAPSSGYTSLRTNIGEVENQGVEVSISATPFETKTGLTVTAGLRYSYNKNKVLSLTDESSVINLSSGSGSLVVAEVGQPFPLLKTTRYNRDDQGRIIVNKNSGFPATNGSYTVVGATNPPHILGTDIEIRFKGFRFTSLFEYRTGHYITNSVTTGFDFTGSGIRTTWYNRERFVIPNSSYYDDTKGEYVANTNITTRSGGADFWTDATRNTGIGENYTHSAAFWKWREAVLSYELPAKWLKGVVQRATVSVQGRNLFIWVPKTNLYTDPEYSANGASSNAIGITSLAQSPPARYYGGTVTITF</sequence>
<feature type="domain" description="TonB-dependent receptor plug" evidence="9">
    <location>
        <begin position="114"/>
        <end position="222"/>
    </location>
</feature>
<keyword evidence="2 7" id="KW-0813">Transport</keyword>
<dbReference type="RefSeq" id="WP_386100650.1">
    <property type="nucleotide sequence ID" value="NZ_JBHUOZ010000003.1"/>
</dbReference>
<evidence type="ECO:0000256" key="6">
    <source>
        <dbReference type="ARBA" id="ARBA00023237"/>
    </source>
</evidence>
<evidence type="ECO:0000259" key="9">
    <source>
        <dbReference type="Pfam" id="PF07715"/>
    </source>
</evidence>
<dbReference type="PROSITE" id="PS52016">
    <property type="entry name" value="TONB_DEPENDENT_REC_3"/>
    <property type="match status" value="1"/>
</dbReference>
<dbReference type="InterPro" id="IPR037066">
    <property type="entry name" value="Plug_dom_sf"/>
</dbReference>
<dbReference type="InterPro" id="IPR023996">
    <property type="entry name" value="TonB-dep_OMP_SusC/RagA"/>
</dbReference>
<evidence type="ECO:0000256" key="2">
    <source>
        <dbReference type="ARBA" id="ARBA00022448"/>
    </source>
</evidence>
<evidence type="ECO:0000256" key="1">
    <source>
        <dbReference type="ARBA" id="ARBA00004571"/>
    </source>
</evidence>
<dbReference type="Gene3D" id="2.40.170.20">
    <property type="entry name" value="TonB-dependent receptor, beta-barrel domain"/>
    <property type="match status" value="1"/>
</dbReference>
<dbReference type="Gene3D" id="2.60.40.1120">
    <property type="entry name" value="Carboxypeptidase-like, regulatory domain"/>
    <property type="match status" value="1"/>
</dbReference>
<evidence type="ECO:0000256" key="7">
    <source>
        <dbReference type="PROSITE-ProRule" id="PRU01360"/>
    </source>
</evidence>
<gene>
    <name evidence="10" type="ORF">ACFS6H_15180</name>
</gene>
<accession>A0ABW6A726</accession>
<evidence type="ECO:0000256" key="4">
    <source>
        <dbReference type="ARBA" id="ARBA00022692"/>
    </source>
</evidence>
<keyword evidence="3 7" id="KW-1134">Transmembrane beta strand</keyword>
<evidence type="ECO:0000256" key="8">
    <source>
        <dbReference type="SAM" id="SignalP"/>
    </source>
</evidence>
<evidence type="ECO:0000313" key="10">
    <source>
        <dbReference type="EMBL" id="MFD2921067.1"/>
    </source>
</evidence>
<comment type="subcellular location">
    <subcellularLocation>
        <location evidence="1 7">Cell outer membrane</location>
        <topology evidence="1 7">Multi-pass membrane protein</topology>
    </subcellularLocation>
</comment>
<keyword evidence="6 7" id="KW-0998">Cell outer membrane</keyword>
<reference evidence="11" key="1">
    <citation type="journal article" date="2019" name="Int. J. Syst. Evol. Microbiol.">
        <title>The Global Catalogue of Microorganisms (GCM) 10K type strain sequencing project: providing services to taxonomists for standard genome sequencing and annotation.</title>
        <authorList>
            <consortium name="The Broad Institute Genomics Platform"/>
            <consortium name="The Broad Institute Genome Sequencing Center for Infectious Disease"/>
            <person name="Wu L."/>
            <person name="Ma J."/>
        </authorList>
    </citation>
    <scope>NUCLEOTIDE SEQUENCE [LARGE SCALE GENOMIC DNA]</scope>
    <source>
        <strain evidence="11">KCTC 23299</strain>
    </source>
</reference>
<dbReference type="InterPro" id="IPR039426">
    <property type="entry name" value="TonB-dep_rcpt-like"/>
</dbReference>
<dbReference type="Pfam" id="PF13715">
    <property type="entry name" value="CarbopepD_reg_2"/>
    <property type="match status" value="1"/>
</dbReference>
<keyword evidence="5 7" id="KW-0472">Membrane</keyword>
<feature type="chain" id="PRO_5045576793" evidence="8">
    <location>
        <begin position="21"/>
        <end position="1033"/>
    </location>
</feature>
<dbReference type="NCBIfam" id="TIGR04056">
    <property type="entry name" value="OMP_RagA_SusC"/>
    <property type="match status" value="1"/>
</dbReference>
<organism evidence="10 11">
    <name type="scientific">Terrimonas rubra</name>
    <dbReference type="NCBI Taxonomy" id="1035890"/>
    <lineage>
        <taxon>Bacteria</taxon>
        <taxon>Pseudomonadati</taxon>
        <taxon>Bacteroidota</taxon>
        <taxon>Chitinophagia</taxon>
        <taxon>Chitinophagales</taxon>
        <taxon>Chitinophagaceae</taxon>
        <taxon>Terrimonas</taxon>
    </lineage>
</organism>
<dbReference type="Proteomes" id="UP001597511">
    <property type="component" value="Unassembled WGS sequence"/>
</dbReference>
<comment type="similarity">
    <text evidence="7">Belongs to the TonB-dependent receptor family.</text>
</comment>
<evidence type="ECO:0000256" key="5">
    <source>
        <dbReference type="ARBA" id="ARBA00023136"/>
    </source>
</evidence>
<keyword evidence="8" id="KW-0732">Signal</keyword>
<keyword evidence="11" id="KW-1185">Reference proteome</keyword>
<protein>
    <submittedName>
        <fullName evidence="10">SusC/RagA family TonB-linked outer membrane protein</fullName>
    </submittedName>
</protein>
<dbReference type="InterPro" id="IPR012910">
    <property type="entry name" value="Plug_dom"/>
</dbReference>
<dbReference type="InterPro" id="IPR008969">
    <property type="entry name" value="CarboxyPept-like_regulatory"/>
</dbReference>
<dbReference type="Gene3D" id="2.170.130.10">
    <property type="entry name" value="TonB-dependent receptor, plug domain"/>
    <property type="match status" value="1"/>
</dbReference>
<dbReference type="EMBL" id="JBHUOZ010000003">
    <property type="protein sequence ID" value="MFD2921067.1"/>
    <property type="molecule type" value="Genomic_DNA"/>
</dbReference>
<feature type="signal peptide" evidence="8">
    <location>
        <begin position="1"/>
        <end position="20"/>
    </location>
</feature>
<proteinExistence type="inferred from homology"/>
<evidence type="ECO:0000313" key="11">
    <source>
        <dbReference type="Proteomes" id="UP001597511"/>
    </source>
</evidence>
<keyword evidence="4 7" id="KW-0812">Transmembrane</keyword>
<dbReference type="InterPro" id="IPR036942">
    <property type="entry name" value="Beta-barrel_TonB_sf"/>
</dbReference>
<evidence type="ECO:0000256" key="3">
    <source>
        <dbReference type="ARBA" id="ARBA00022452"/>
    </source>
</evidence>
<dbReference type="Pfam" id="PF07715">
    <property type="entry name" value="Plug"/>
    <property type="match status" value="1"/>
</dbReference>
<comment type="caution">
    <text evidence="10">The sequence shown here is derived from an EMBL/GenBank/DDBJ whole genome shotgun (WGS) entry which is preliminary data.</text>
</comment>
<name>A0ABW6A726_9BACT</name>
<dbReference type="SUPFAM" id="SSF49464">
    <property type="entry name" value="Carboxypeptidase regulatory domain-like"/>
    <property type="match status" value="1"/>
</dbReference>
<dbReference type="SUPFAM" id="SSF56935">
    <property type="entry name" value="Porins"/>
    <property type="match status" value="1"/>
</dbReference>